<dbReference type="Gene3D" id="3.40.720.10">
    <property type="entry name" value="Alkaline Phosphatase, subunit A"/>
    <property type="match status" value="1"/>
</dbReference>
<evidence type="ECO:0000313" key="2">
    <source>
        <dbReference type="EMBL" id="WDR04307.1"/>
    </source>
</evidence>
<evidence type="ECO:0000313" key="3">
    <source>
        <dbReference type="Proteomes" id="UP001220530"/>
    </source>
</evidence>
<protein>
    <submittedName>
        <fullName evidence="2">DUF4976 domain-containing protein</fullName>
    </submittedName>
</protein>
<dbReference type="InterPro" id="IPR032506">
    <property type="entry name" value="SGSH_C"/>
</dbReference>
<proteinExistence type="predicted"/>
<gene>
    <name evidence="2" type="ORF">PSQ19_11925</name>
</gene>
<dbReference type="SUPFAM" id="SSF53649">
    <property type="entry name" value="Alkaline phosphatase-like"/>
    <property type="match status" value="1"/>
</dbReference>
<accession>A0ABY7YSY1</accession>
<sequence length="110" mass="12800">MQGRSLWPSLRDGQGQSSRQDVYCEYYNAMPWHHDPHPPHATMVRTDRHKLILSHGDAIGELYDLDADPNETRNLWSDPEAVAIKLEMLQRMCDRMAFTVDPLPVRRASW</sequence>
<evidence type="ECO:0000259" key="1">
    <source>
        <dbReference type="Pfam" id="PF16347"/>
    </source>
</evidence>
<keyword evidence="3" id="KW-1185">Reference proteome</keyword>
<organism evidence="2 3">
    <name type="scientific">Devosia algicola</name>
    <dbReference type="NCBI Taxonomy" id="3026418"/>
    <lineage>
        <taxon>Bacteria</taxon>
        <taxon>Pseudomonadati</taxon>
        <taxon>Pseudomonadota</taxon>
        <taxon>Alphaproteobacteria</taxon>
        <taxon>Hyphomicrobiales</taxon>
        <taxon>Devosiaceae</taxon>
        <taxon>Devosia</taxon>
    </lineage>
</organism>
<reference evidence="2 3" key="1">
    <citation type="submission" date="2023-02" db="EMBL/GenBank/DDBJ databases">
        <title>Devosia algicola sp. nov., isolated from the phycosphere of marine algae.</title>
        <authorList>
            <person name="Kim J.M."/>
            <person name="Lee J.K."/>
            <person name="Choi B.J."/>
            <person name="Bayburt H."/>
            <person name="Jeon C.O."/>
        </authorList>
    </citation>
    <scope>NUCLEOTIDE SEQUENCE [LARGE SCALE GENOMIC DNA]</scope>
    <source>
        <strain evidence="2 3">G20-9</strain>
    </source>
</reference>
<name>A0ABY7YSY1_9HYPH</name>
<dbReference type="InterPro" id="IPR017850">
    <property type="entry name" value="Alkaline_phosphatase_core_sf"/>
</dbReference>
<dbReference type="Pfam" id="PF16347">
    <property type="entry name" value="SGSH_C"/>
    <property type="match status" value="1"/>
</dbReference>
<dbReference type="Proteomes" id="UP001220530">
    <property type="component" value="Chromosome"/>
</dbReference>
<dbReference type="EMBL" id="CP118246">
    <property type="protein sequence ID" value="WDR04307.1"/>
    <property type="molecule type" value="Genomic_DNA"/>
</dbReference>
<feature type="domain" description="N-sulphoglucosamine sulphohydrolase C-terminal" evidence="1">
    <location>
        <begin position="1"/>
        <end position="94"/>
    </location>
</feature>